<dbReference type="Proteomes" id="UP000546200">
    <property type="component" value="Unassembled WGS sequence"/>
</dbReference>
<evidence type="ECO:0000313" key="2">
    <source>
        <dbReference type="Proteomes" id="UP000546200"/>
    </source>
</evidence>
<dbReference type="EMBL" id="JACIJK010000002">
    <property type="protein sequence ID" value="MBB5714166.1"/>
    <property type="molecule type" value="Genomic_DNA"/>
</dbReference>
<evidence type="ECO:0000313" key="1">
    <source>
        <dbReference type="EMBL" id="MBB5714166.1"/>
    </source>
</evidence>
<dbReference type="AlphaFoldDB" id="A0A7W9BBL0"/>
<reference evidence="1 2" key="1">
    <citation type="submission" date="2020-08" db="EMBL/GenBank/DDBJ databases">
        <title>Genomic Encyclopedia of Type Strains, Phase IV (KMG-IV): sequencing the most valuable type-strain genomes for metagenomic binning, comparative biology and taxonomic classification.</title>
        <authorList>
            <person name="Goeker M."/>
        </authorList>
    </citation>
    <scope>NUCLEOTIDE SEQUENCE [LARGE SCALE GENOMIC DNA]</scope>
    <source>
        <strain evidence="1 2">DSM 100044</strain>
    </source>
</reference>
<organism evidence="1 2">
    <name type="scientific">Sphingomonas aerophila</name>
    <dbReference type="NCBI Taxonomy" id="1344948"/>
    <lineage>
        <taxon>Bacteria</taxon>
        <taxon>Pseudomonadati</taxon>
        <taxon>Pseudomonadota</taxon>
        <taxon>Alphaproteobacteria</taxon>
        <taxon>Sphingomonadales</taxon>
        <taxon>Sphingomonadaceae</taxon>
        <taxon>Sphingomonas</taxon>
    </lineage>
</organism>
<accession>A0A7W9BBL0</accession>
<comment type="caution">
    <text evidence="1">The sequence shown here is derived from an EMBL/GenBank/DDBJ whole genome shotgun (WGS) entry which is preliminary data.</text>
</comment>
<name>A0A7W9BBL0_9SPHN</name>
<protein>
    <submittedName>
        <fullName evidence="1">Uncharacterized protein</fullName>
    </submittedName>
</protein>
<gene>
    <name evidence="1" type="ORF">FHS94_000989</name>
</gene>
<keyword evidence="2" id="KW-1185">Reference proteome</keyword>
<proteinExistence type="predicted"/>
<sequence>MPDSAPFRYFDETLYFQEGTVDARIEQSASRADLSFRKGESSTGWTNAYARLLLDAPQAGSKVSYFIDLGRHTTGKSLYGSYWIGFSSYPRDSRRIAIGNRYVMYCSPPSMRSHGCAVLLRSLPLAALQFTETPTTSAEALAIVMKAEGFLTRAKDGRKRTVG</sequence>